<accession>A0ABY6GS71</accession>
<organism evidence="1 2">
    <name type="scientific">Endozoicomonas euniceicola</name>
    <dbReference type="NCBI Taxonomy" id="1234143"/>
    <lineage>
        <taxon>Bacteria</taxon>
        <taxon>Pseudomonadati</taxon>
        <taxon>Pseudomonadota</taxon>
        <taxon>Gammaproteobacteria</taxon>
        <taxon>Oceanospirillales</taxon>
        <taxon>Endozoicomonadaceae</taxon>
        <taxon>Endozoicomonas</taxon>
    </lineage>
</organism>
<proteinExistence type="predicted"/>
<gene>
    <name evidence="1" type="ORF">NX720_19210</name>
</gene>
<keyword evidence="2" id="KW-1185">Reference proteome</keyword>
<protein>
    <submittedName>
        <fullName evidence="1">Uncharacterized protein</fullName>
    </submittedName>
</protein>
<dbReference type="EMBL" id="CP103300">
    <property type="protein sequence ID" value="UYM14981.1"/>
    <property type="molecule type" value="Genomic_DNA"/>
</dbReference>
<evidence type="ECO:0000313" key="2">
    <source>
        <dbReference type="Proteomes" id="UP001163255"/>
    </source>
</evidence>
<name>A0ABY6GS71_9GAMM</name>
<reference evidence="1" key="1">
    <citation type="submission" date="2022-10" db="EMBL/GenBank/DDBJ databases">
        <title>Completed Genome Sequence of two octocoral isolated bacterium, Endozoicomonas euniceicola EF212T and Endozoicomonas gorgoniicola PS125T.</title>
        <authorList>
            <person name="Chiou Y.-J."/>
            <person name="Chen Y.-H."/>
        </authorList>
    </citation>
    <scope>NUCLEOTIDE SEQUENCE</scope>
    <source>
        <strain evidence="1">EF212</strain>
    </source>
</reference>
<dbReference type="Proteomes" id="UP001163255">
    <property type="component" value="Chromosome"/>
</dbReference>
<evidence type="ECO:0000313" key="1">
    <source>
        <dbReference type="EMBL" id="UYM14981.1"/>
    </source>
</evidence>
<sequence length="224" mass="25869">MKYLYHAYMESSFFQTLTPKRKALLLREEPCLNYSNDLFDNAARKVWDQILSFWEQSEKGRELLEQPYSATFKIADYVLGFSPSSDVYRFPRSYAVSPDICQPEEEFVLGNPVEARALASQLGGLKIGQVWFLEEPGEPSAGIYNRYHLCVVYIGGGIFLLPINQRKQHFLNANDFLALILNVLQFNGKYQWRSAMIRTSDSEKPFSLKIQEAYPVSVTDFLYK</sequence>
<dbReference type="RefSeq" id="WP_262596761.1">
    <property type="nucleotide sequence ID" value="NZ_CP103300.1"/>
</dbReference>